<protein>
    <submittedName>
        <fullName evidence="1">Uncharacterized protein</fullName>
    </submittedName>
</protein>
<sequence length="120" mass="13595">MSTYFSGHLYFGPGGMYSAWALGGHTDTHPIESNTIRPNPFTSRLPRFCFIVPRKTERHWFLVYTFSSLKRFQSHCKSIQLLGIHTRVSHGTLGAANHKTATACDLPSLVDRWVCADIIR</sequence>
<dbReference type="AlphaFoldDB" id="A0A182KHQ6"/>
<reference evidence="1" key="2">
    <citation type="submission" date="2020-05" db="UniProtKB">
        <authorList>
            <consortium name="EnsemblMetazoa"/>
        </authorList>
    </citation>
    <scope>IDENTIFICATION</scope>
    <source>
        <strain evidence="1">ACHKN1017</strain>
    </source>
</reference>
<name>A0A182KHQ6_9DIPT</name>
<reference evidence="2" key="1">
    <citation type="submission" date="2013-03" db="EMBL/GenBank/DDBJ databases">
        <title>The Genome Sequence of Anopheles christyi ACHKN1017.</title>
        <authorList>
            <consortium name="The Broad Institute Genomics Platform"/>
            <person name="Neafsey D.E."/>
            <person name="Besansky N."/>
            <person name="Walker B."/>
            <person name="Young S.K."/>
            <person name="Zeng Q."/>
            <person name="Gargeya S."/>
            <person name="Fitzgerald M."/>
            <person name="Haas B."/>
            <person name="Abouelleil A."/>
            <person name="Allen A.W."/>
            <person name="Alvarado L."/>
            <person name="Arachchi H.M."/>
            <person name="Berlin A.M."/>
            <person name="Chapman S.B."/>
            <person name="Gainer-Dewar J."/>
            <person name="Goldberg J."/>
            <person name="Griggs A."/>
            <person name="Gujja S."/>
            <person name="Hansen M."/>
            <person name="Howarth C."/>
            <person name="Imamovic A."/>
            <person name="Ireland A."/>
            <person name="Larimer J."/>
            <person name="McCowan C."/>
            <person name="Murphy C."/>
            <person name="Pearson M."/>
            <person name="Poon T.W."/>
            <person name="Priest M."/>
            <person name="Roberts A."/>
            <person name="Saif S."/>
            <person name="Shea T."/>
            <person name="Sisk P."/>
            <person name="Sykes S."/>
            <person name="Wortman J."/>
            <person name="Nusbaum C."/>
            <person name="Birren B."/>
        </authorList>
    </citation>
    <scope>NUCLEOTIDE SEQUENCE [LARGE SCALE GENOMIC DNA]</scope>
    <source>
        <strain evidence="2">ACHKN1017</strain>
    </source>
</reference>
<dbReference type="EnsemblMetazoa" id="ACHR014024-RA">
    <property type="protein sequence ID" value="ACHR014024-PA"/>
    <property type="gene ID" value="ACHR014024"/>
</dbReference>
<organism evidence="1 2">
    <name type="scientific">Anopheles christyi</name>
    <dbReference type="NCBI Taxonomy" id="43041"/>
    <lineage>
        <taxon>Eukaryota</taxon>
        <taxon>Metazoa</taxon>
        <taxon>Ecdysozoa</taxon>
        <taxon>Arthropoda</taxon>
        <taxon>Hexapoda</taxon>
        <taxon>Insecta</taxon>
        <taxon>Pterygota</taxon>
        <taxon>Neoptera</taxon>
        <taxon>Endopterygota</taxon>
        <taxon>Diptera</taxon>
        <taxon>Nematocera</taxon>
        <taxon>Culicoidea</taxon>
        <taxon>Culicidae</taxon>
        <taxon>Anophelinae</taxon>
        <taxon>Anopheles</taxon>
    </lineage>
</organism>
<dbReference type="Proteomes" id="UP000075881">
    <property type="component" value="Unassembled WGS sequence"/>
</dbReference>
<dbReference type="VEuPathDB" id="VectorBase:ACHR014024"/>
<evidence type="ECO:0000313" key="2">
    <source>
        <dbReference type="Proteomes" id="UP000075881"/>
    </source>
</evidence>
<evidence type="ECO:0000313" key="1">
    <source>
        <dbReference type="EnsemblMetazoa" id="ACHR014024-PA"/>
    </source>
</evidence>
<keyword evidence="2" id="KW-1185">Reference proteome</keyword>
<proteinExistence type="predicted"/>
<accession>A0A182KHQ6</accession>